<evidence type="ECO:0000313" key="3">
    <source>
        <dbReference type="Proteomes" id="UP000324222"/>
    </source>
</evidence>
<evidence type="ECO:0000256" key="1">
    <source>
        <dbReference type="SAM" id="MobiDB-lite"/>
    </source>
</evidence>
<feature type="compositionally biased region" description="Polar residues" evidence="1">
    <location>
        <begin position="37"/>
        <end position="47"/>
    </location>
</feature>
<evidence type="ECO:0000313" key="2">
    <source>
        <dbReference type="EMBL" id="MPD01383.1"/>
    </source>
</evidence>
<evidence type="ECO:0008006" key="4">
    <source>
        <dbReference type="Google" id="ProtNLM"/>
    </source>
</evidence>
<keyword evidence="3" id="KW-1185">Reference proteome</keyword>
<dbReference type="OrthoDB" id="5920073at2759"/>
<dbReference type="Gene3D" id="3.40.50.1010">
    <property type="entry name" value="5'-nuclease"/>
    <property type="match status" value="1"/>
</dbReference>
<dbReference type="Proteomes" id="UP000324222">
    <property type="component" value="Unassembled WGS sequence"/>
</dbReference>
<feature type="region of interest" description="Disordered" evidence="1">
    <location>
        <begin position="35"/>
        <end position="61"/>
    </location>
</feature>
<gene>
    <name evidence="2" type="ORF">E2C01_096906</name>
</gene>
<reference evidence="2 3" key="1">
    <citation type="submission" date="2019-05" db="EMBL/GenBank/DDBJ databases">
        <title>Another draft genome of Portunus trituberculatus and its Hox gene families provides insights of decapod evolution.</title>
        <authorList>
            <person name="Jeong J.-H."/>
            <person name="Song I."/>
            <person name="Kim S."/>
            <person name="Choi T."/>
            <person name="Kim D."/>
            <person name="Ryu S."/>
            <person name="Kim W."/>
        </authorList>
    </citation>
    <scope>NUCLEOTIDE SEQUENCE [LARGE SCALE GENOMIC DNA]</scope>
    <source>
        <tissue evidence="2">Muscle</tissue>
    </source>
</reference>
<dbReference type="EMBL" id="VSRR010126915">
    <property type="protein sequence ID" value="MPD01383.1"/>
    <property type="molecule type" value="Genomic_DNA"/>
</dbReference>
<accession>A0A5B7JZ18</accession>
<dbReference type="AlphaFoldDB" id="A0A5B7JZ18"/>
<sequence>MRKDTPLWWDAESGLHSFSLDQVVCEEKDKNKKNDLGITSQELSSSPTEEDLLSVPPSKRDSRRLAGMQSLTAQWLQHEVRSLEERTRRVTLGLYLVPDASVLINHLQAIQLLLSKPTHMIIIPQAGM</sequence>
<protein>
    <recommendedName>
        <fullName evidence="4">Protein SMG5</fullName>
    </recommendedName>
</protein>
<proteinExistence type="predicted"/>
<organism evidence="2 3">
    <name type="scientific">Portunus trituberculatus</name>
    <name type="common">Swimming crab</name>
    <name type="synonym">Neptunus trituberculatus</name>
    <dbReference type="NCBI Taxonomy" id="210409"/>
    <lineage>
        <taxon>Eukaryota</taxon>
        <taxon>Metazoa</taxon>
        <taxon>Ecdysozoa</taxon>
        <taxon>Arthropoda</taxon>
        <taxon>Crustacea</taxon>
        <taxon>Multicrustacea</taxon>
        <taxon>Malacostraca</taxon>
        <taxon>Eumalacostraca</taxon>
        <taxon>Eucarida</taxon>
        <taxon>Decapoda</taxon>
        <taxon>Pleocyemata</taxon>
        <taxon>Brachyura</taxon>
        <taxon>Eubrachyura</taxon>
        <taxon>Portunoidea</taxon>
        <taxon>Portunidae</taxon>
        <taxon>Portuninae</taxon>
        <taxon>Portunus</taxon>
    </lineage>
</organism>
<comment type="caution">
    <text evidence="2">The sequence shown here is derived from an EMBL/GenBank/DDBJ whole genome shotgun (WGS) entry which is preliminary data.</text>
</comment>
<name>A0A5B7JZ18_PORTR</name>